<keyword evidence="2" id="KW-1185">Reference proteome</keyword>
<proteinExistence type="predicted"/>
<accession>A0A7X2ZTT5</accession>
<name>A0A7X2ZTT5_9FLAO</name>
<dbReference type="RefSeq" id="WP_155599836.1">
    <property type="nucleotide sequence ID" value="NZ_RCNR01000015.1"/>
</dbReference>
<comment type="caution">
    <text evidence="1">The sequence shown here is derived from an EMBL/GenBank/DDBJ whole genome shotgun (WGS) entry which is preliminary data.</text>
</comment>
<dbReference type="Proteomes" id="UP000540519">
    <property type="component" value="Unassembled WGS sequence"/>
</dbReference>
<gene>
    <name evidence="1" type="ORF">D9O36_10180</name>
</gene>
<sequence length="143" mass="16609">MEEFRNQAEVILRLEMTNAGLEINAKENDREGVDFIVKGETKQTEIFLQPMDLIGQQSSKVPKEKLGEPRENLWVALVGFIPSKEPLIFLIPSKTLVEPDNFVFFENNVGRHTYLSNWEIKVFTKGMEKLGEYIIYNQIKNFK</sequence>
<dbReference type="EMBL" id="RCNR01000015">
    <property type="protein sequence ID" value="MUH36209.1"/>
    <property type="molecule type" value="Genomic_DNA"/>
</dbReference>
<dbReference type="AlphaFoldDB" id="A0A7X2ZTT5"/>
<evidence type="ECO:0000313" key="1">
    <source>
        <dbReference type="EMBL" id="MUH36209.1"/>
    </source>
</evidence>
<organism evidence="1 2">
    <name type="scientific">Zobellia amurskyensis</name>
    <dbReference type="NCBI Taxonomy" id="248905"/>
    <lineage>
        <taxon>Bacteria</taxon>
        <taxon>Pseudomonadati</taxon>
        <taxon>Bacteroidota</taxon>
        <taxon>Flavobacteriia</taxon>
        <taxon>Flavobacteriales</taxon>
        <taxon>Flavobacteriaceae</taxon>
        <taxon>Zobellia</taxon>
    </lineage>
</organism>
<protein>
    <submittedName>
        <fullName evidence="1">Uncharacterized protein</fullName>
    </submittedName>
</protein>
<dbReference type="OrthoDB" id="1437252at2"/>
<evidence type="ECO:0000313" key="2">
    <source>
        <dbReference type="Proteomes" id="UP000540519"/>
    </source>
</evidence>
<reference evidence="1 2" key="1">
    <citation type="journal article" date="2019" name="Mar. Drugs">
        <title>Comparative Genomics and CAZyme Genome Repertoires of Marine Zobellia amurskyensis KMM 3526(T) and Zobellia laminariae KMM 3676(T).</title>
        <authorList>
            <person name="Chernysheva N."/>
            <person name="Bystritskaya E."/>
            <person name="Stenkova A."/>
            <person name="Golovkin I."/>
            <person name="Nedashkovskaya O."/>
            <person name="Isaeva M."/>
        </authorList>
    </citation>
    <scope>NUCLEOTIDE SEQUENCE [LARGE SCALE GENOMIC DNA]</scope>
    <source>
        <strain evidence="1 2">KMM 3526</strain>
    </source>
</reference>